<dbReference type="Pfam" id="PF07762">
    <property type="entry name" value="DUF1618"/>
    <property type="match status" value="1"/>
</dbReference>
<dbReference type="AlphaFoldDB" id="A0A368PJ23"/>
<evidence type="ECO:0000259" key="1">
    <source>
        <dbReference type="Pfam" id="PF07762"/>
    </source>
</evidence>
<dbReference type="PANTHER" id="PTHR33074:SF99">
    <property type="entry name" value="DUF1618 DOMAIN-CONTAINING PROTEIN"/>
    <property type="match status" value="1"/>
</dbReference>
<organism evidence="2">
    <name type="scientific">Setaria italica</name>
    <name type="common">Foxtail millet</name>
    <name type="synonym">Panicum italicum</name>
    <dbReference type="NCBI Taxonomy" id="4555"/>
    <lineage>
        <taxon>Eukaryota</taxon>
        <taxon>Viridiplantae</taxon>
        <taxon>Streptophyta</taxon>
        <taxon>Embryophyta</taxon>
        <taxon>Tracheophyta</taxon>
        <taxon>Spermatophyta</taxon>
        <taxon>Magnoliopsida</taxon>
        <taxon>Liliopsida</taxon>
        <taxon>Poales</taxon>
        <taxon>Poaceae</taxon>
        <taxon>PACMAD clade</taxon>
        <taxon>Panicoideae</taxon>
        <taxon>Panicodae</taxon>
        <taxon>Paniceae</taxon>
        <taxon>Cenchrinae</taxon>
        <taxon>Setaria</taxon>
    </lineage>
</organism>
<dbReference type="EMBL" id="CM003528">
    <property type="protein sequence ID" value="RCV05050.1"/>
    <property type="molecule type" value="Genomic_DNA"/>
</dbReference>
<protein>
    <recommendedName>
        <fullName evidence="1">DUF1618 domain-containing protein</fullName>
    </recommendedName>
</protein>
<sequence>MATAASRALPPPPASPAAPAIRAGWALFDPFVLTGEEAVAEDPAAAAACTTSAGRGVCVSLRLADPPAASYVEMRTDAEPFGTPSVVATDGAGHLLPRAELLRLQGAPVVAVAAAAPPPRRLGLYKFTWRTDKVFPFYGLMCFVDYHRGILLCDVFAAGSPELRFLPFPEIEVWDDEYDYCHGRRLPEAYRTVDVSRGLMRFVDVSDGLFGRRRNPLTTPEMEWEKDSVLQVQDLWNSSYEFRRSPLPRRAPEFPTVCRHDPDVVQFALLDPKCRTKNAWVIMVDTRQMELQAYVPYTNQAKEGADEHEVVGCLFYDKPLMCSDLNNF</sequence>
<dbReference type="PANTHER" id="PTHR33074">
    <property type="entry name" value="EXPRESSED PROTEIN-RELATED"/>
    <property type="match status" value="1"/>
</dbReference>
<name>A0A368PJ23_SETIT</name>
<dbReference type="InterPro" id="IPR011676">
    <property type="entry name" value="DUF1618"/>
</dbReference>
<gene>
    <name evidence="2" type="ORF">SETIT_1G050500v2</name>
</gene>
<dbReference type="OrthoDB" id="594290at2759"/>
<reference evidence="2" key="2">
    <citation type="submission" date="2015-07" db="EMBL/GenBank/DDBJ databases">
        <authorList>
            <person name="Noorani M."/>
        </authorList>
    </citation>
    <scope>NUCLEOTIDE SEQUENCE</scope>
    <source>
        <strain evidence="2">Yugu1</strain>
    </source>
</reference>
<reference evidence="2" key="1">
    <citation type="journal article" date="2012" name="Nat. Biotechnol.">
        <title>Reference genome sequence of the model plant Setaria.</title>
        <authorList>
            <person name="Bennetzen J.L."/>
            <person name="Schmutz J."/>
            <person name="Wang H."/>
            <person name="Percifield R."/>
            <person name="Hawkins J."/>
            <person name="Pontaroli A.C."/>
            <person name="Estep M."/>
            <person name="Feng L."/>
            <person name="Vaughn J.N."/>
            <person name="Grimwood J."/>
            <person name="Jenkins J."/>
            <person name="Barry K."/>
            <person name="Lindquist E."/>
            <person name="Hellsten U."/>
            <person name="Deshpande S."/>
            <person name="Wang X."/>
            <person name="Wu X."/>
            <person name="Mitros T."/>
            <person name="Triplett J."/>
            <person name="Yang X."/>
            <person name="Ye C.Y."/>
            <person name="Mauro-Herrera M."/>
            <person name="Wang L."/>
            <person name="Li P."/>
            <person name="Sharma M."/>
            <person name="Sharma R."/>
            <person name="Ronald P.C."/>
            <person name="Panaud O."/>
            <person name="Kellogg E.A."/>
            <person name="Brutnell T.P."/>
            <person name="Doust A.N."/>
            <person name="Tuskan G.A."/>
            <person name="Rokhsar D."/>
            <person name="Devos K.M."/>
        </authorList>
    </citation>
    <scope>NUCLEOTIDE SEQUENCE [LARGE SCALE GENOMIC DNA]</scope>
    <source>
        <strain evidence="2">Yugu1</strain>
    </source>
</reference>
<feature type="domain" description="DUF1618" evidence="1">
    <location>
        <begin position="144"/>
        <end position="265"/>
    </location>
</feature>
<accession>A0A368PJ23</accession>
<evidence type="ECO:0000313" key="2">
    <source>
        <dbReference type="EMBL" id="RCV05050.1"/>
    </source>
</evidence>
<proteinExistence type="predicted"/>